<sequence>MTIEEFLLVKAKIKRELENISLLEDELAGYKLFPVIETDSLGGFYLEDNAACRIIGSILHDYYVAVENIFKAVARRIDGVLLAGEQWHKELLEQMTLDVPGIRPPLLSGETSEKLDKLRGFRHVFRNVYGFNLASERIRELLAELPVTSSYFKRDVDDFIKKMEKLLFQ</sequence>
<protein>
    <recommendedName>
        <fullName evidence="1">HepT-like domain-containing protein</fullName>
    </recommendedName>
</protein>
<dbReference type="EMBL" id="CP003732">
    <property type="protein sequence ID" value="AFV10796.1"/>
    <property type="molecule type" value="Genomic_DNA"/>
</dbReference>
<evidence type="ECO:0000313" key="3">
    <source>
        <dbReference type="Proteomes" id="UP000000467"/>
    </source>
</evidence>
<evidence type="ECO:0000259" key="1">
    <source>
        <dbReference type="Pfam" id="PF20797"/>
    </source>
</evidence>
<proteinExistence type="predicted"/>
<gene>
    <name evidence="2" type="ordered locus">Tph_c05580</name>
</gene>
<dbReference type="HOGENOM" id="CLU_131990_0_0_9"/>
<dbReference type="STRING" id="1089553.Tph_c05580"/>
<evidence type="ECO:0000313" key="2">
    <source>
        <dbReference type="EMBL" id="AFV10796.1"/>
    </source>
</evidence>
<dbReference type="OrthoDB" id="9792853at2"/>
<feature type="domain" description="HepT-like" evidence="1">
    <location>
        <begin position="55"/>
        <end position="163"/>
    </location>
</feature>
<name>K4LCZ4_THEPS</name>
<reference evidence="2 3" key="1">
    <citation type="journal article" date="2012" name="BMC Genomics">
        <title>Genome-guided analysis of physiological and morphological traits of the fermentative acetate oxidizer Thermacetogenium phaeum.</title>
        <authorList>
            <person name="Oehler D."/>
            <person name="Poehlein A."/>
            <person name="Leimbach A."/>
            <person name="Muller N."/>
            <person name="Daniel R."/>
            <person name="Gottschalk G."/>
            <person name="Schink B."/>
        </authorList>
    </citation>
    <scope>NUCLEOTIDE SEQUENCE [LARGE SCALE GENOMIC DNA]</scope>
    <source>
        <strain evidence="3">ATCC BAA-254 / DSM 26808 / PB</strain>
    </source>
</reference>
<keyword evidence="3" id="KW-1185">Reference proteome</keyword>
<dbReference type="RefSeq" id="WP_015049714.1">
    <property type="nucleotide sequence ID" value="NC_018870.1"/>
</dbReference>
<dbReference type="InterPro" id="IPR048769">
    <property type="entry name" value="HepT-like_dom"/>
</dbReference>
<accession>K4LCZ4</accession>
<dbReference type="AlphaFoldDB" id="K4LCZ4"/>
<dbReference type="Proteomes" id="UP000000467">
    <property type="component" value="Chromosome"/>
</dbReference>
<dbReference type="eggNOG" id="COG3007">
    <property type="taxonomic scope" value="Bacteria"/>
</dbReference>
<organism evidence="2 3">
    <name type="scientific">Thermacetogenium phaeum (strain ATCC BAA-254 / DSM 26808 / PB)</name>
    <dbReference type="NCBI Taxonomy" id="1089553"/>
    <lineage>
        <taxon>Bacteria</taxon>
        <taxon>Bacillati</taxon>
        <taxon>Bacillota</taxon>
        <taxon>Clostridia</taxon>
        <taxon>Thermoanaerobacterales</taxon>
        <taxon>Thermoanaerobacteraceae</taxon>
        <taxon>Thermacetogenium</taxon>
    </lineage>
</organism>
<dbReference type="Pfam" id="PF20797">
    <property type="entry name" value="HepT-like_2"/>
    <property type="match status" value="1"/>
</dbReference>
<dbReference type="KEGG" id="tpz:Tph_c05580"/>